<dbReference type="PANTHER" id="PTHR38365">
    <property type="entry name" value="C2 DOMAIN-CONTAINING PROTEIN-RELATED"/>
    <property type="match status" value="1"/>
</dbReference>
<organism evidence="2 3">
    <name type="scientific">Trema orientale</name>
    <name type="common">Charcoal tree</name>
    <name type="synonym">Celtis orientalis</name>
    <dbReference type="NCBI Taxonomy" id="63057"/>
    <lineage>
        <taxon>Eukaryota</taxon>
        <taxon>Viridiplantae</taxon>
        <taxon>Streptophyta</taxon>
        <taxon>Embryophyta</taxon>
        <taxon>Tracheophyta</taxon>
        <taxon>Spermatophyta</taxon>
        <taxon>Magnoliopsida</taxon>
        <taxon>eudicotyledons</taxon>
        <taxon>Gunneridae</taxon>
        <taxon>Pentapetalae</taxon>
        <taxon>rosids</taxon>
        <taxon>fabids</taxon>
        <taxon>Rosales</taxon>
        <taxon>Cannabaceae</taxon>
        <taxon>Trema</taxon>
    </lineage>
</organism>
<dbReference type="PANTHER" id="PTHR38365:SF1">
    <property type="entry name" value="C2 DOMAIN-CONTAINING PROTEIN"/>
    <property type="match status" value="1"/>
</dbReference>
<name>A0A2P5FHU2_TREOI</name>
<dbReference type="InParanoid" id="A0A2P5FHU2"/>
<dbReference type="EMBL" id="JXTC01000032">
    <property type="protein sequence ID" value="PON97352.1"/>
    <property type="molecule type" value="Genomic_DNA"/>
</dbReference>
<dbReference type="CDD" id="cd00030">
    <property type="entry name" value="C2"/>
    <property type="match status" value="1"/>
</dbReference>
<accession>A0A2P5FHU2</accession>
<sequence>MLNIRDSPENTRRSKKHRIPRNPFEEVKVENAVLLRVHVGDAKVNAMNDVVLVEEYMRFHVVLWLRPGDEFKTDVAECKPPFPDGPHPKWNSVFNLRLKDPWECDSLYVEVIWDGAYSNPGTSSCTGIAGRVQVPLPGKLGKRKGGRYILDKFVGRGETRTGTGAEAEAKTENRYKSRGCITLSVELCPLFTRNGRDEYYYTRRAHN</sequence>
<evidence type="ECO:0000256" key="1">
    <source>
        <dbReference type="SAM" id="MobiDB-lite"/>
    </source>
</evidence>
<dbReference type="AlphaFoldDB" id="A0A2P5FHU2"/>
<feature type="compositionally biased region" description="Basic and acidic residues" evidence="1">
    <location>
        <begin position="1"/>
        <end position="12"/>
    </location>
</feature>
<dbReference type="Proteomes" id="UP000237000">
    <property type="component" value="Unassembled WGS sequence"/>
</dbReference>
<protein>
    <submittedName>
        <fullName evidence="2">C2 domain containing protein</fullName>
    </submittedName>
</protein>
<gene>
    <name evidence="2" type="ORF">TorRG33x02_068190</name>
</gene>
<dbReference type="InterPro" id="IPR035892">
    <property type="entry name" value="C2_domain_sf"/>
</dbReference>
<evidence type="ECO:0000313" key="3">
    <source>
        <dbReference type="Proteomes" id="UP000237000"/>
    </source>
</evidence>
<dbReference type="SUPFAM" id="SSF49562">
    <property type="entry name" value="C2 domain (Calcium/lipid-binding domain, CaLB)"/>
    <property type="match status" value="1"/>
</dbReference>
<feature type="region of interest" description="Disordered" evidence="1">
    <location>
        <begin position="1"/>
        <end position="21"/>
    </location>
</feature>
<comment type="caution">
    <text evidence="2">The sequence shown here is derived from an EMBL/GenBank/DDBJ whole genome shotgun (WGS) entry which is preliminary data.</text>
</comment>
<reference evidence="3" key="1">
    <citation type="submission" date="2016-06" db="EMBL/GenBank/DDBJ databases">
        <title>Parallel loss of symbiosis genes in relatives of nitrogen-fixing non-legume Parasponia.</title>
        <authorList>
            <person name="Van Velzen R."/>
            <person name="Holmer R."/>
            <person name="Bu F."/>
            <person name="Rutten L."/>
            <person name="Van Zeijl A."/>
            <person name="Liu W."/>
            <person name="Santuari L."/>
            <person name="Cao Q."/>
            <person name="Sharma T."/>
            <person name="Shen D."/>
            <person name="Roswanjaya Y."/>
            <person name="Wardhani T."/>
            <person name="Kalhor M.S."/>
            <person name="Jansen J."/>
            <person name="Van den Hoogen J."/>
            <person name="Gungor B."/>
            <person name="Hartog M."/>
            <person name="Hontelez J."/>
            <person name="Verver J."/>
            <person name="Yang W.-C."/>
            <person name="Schijlen E."/>
            <person name="Repin R."/>
            <person name="Schilthuizen M."/>
            <person name="Schranz E."/>
            <person name="Heidstra R."/>
            <person name="Miyata K."/>
            <person name="Fedorova E."/>
            <person name="Kohlen W."/>
            <person name="Bisseling T."/>
            <person name="Smit S."/>
            <person name="Geurts R."/>
        </authorList>
    </citation>
    <scope>NUCLEOTIDE SEQUENCE [LARGE SCALE GENOMIC DNA]</scope>
    <source>
        <strain evidence="3">cv. RG33-2</strain>
    </source>
</reference>
<evidence type="ECO:0000313" key="2">
    <source>
        <dbReference type="EMBL" id="PON97352.1"/>
    </source>
</evidence>
<dbReference type="OrthoDB" id="10293913at2759"/>
<proteinExistence type="predicted"/>
<keyword evidence="3" id="KW-1185">Reference proteome</keyword>